<gene>
    <name evidence="1" type="ORF">PPRIM_AZ9-3.1.T0660078</name>
</gene>
<dbReference type="EMBL" id="CAJJDM010000068">
    <property type="protein sequence ID" value="CAD8081604.1"/>
    <property type="molecule type" value="Genomic_DNA"/>
</dbReference>
<keyword evidence="2" id="KW-1185">Reference proteome</keyword>
<protein>
    <submittedName>
        <fullName evidence="1">Uncharacterized protein</fullName>
    </submittedName>
</protein>
<sequence length="167" mass="20091">MCIEEVQIDKGLEKFVNVAMKYYSCRYGTKQDNWRSKAEAQWNGLPLYKDKMKVLEFMQSKIKQLEGPSIKITKFFKQIPHSDVQQQQEIQVAQIQEQSIIEEQARMSTVQKSKNSRYSKFFEENYWKMKLENEILTHEEIQLLIKKLWEENEEDRAHNMSKQKLSF</sequence>
<name>A0A8S1N3H9_PARPR</name>
<organism evidence="1 2">
    <name type="scientific">Paramecium primaurelia</name>
    <dbReference type="NCBI Taxonomy" id="5886"/>
    <lineage>
        <taxon>Eukaryota</taxon>
        <taxon>Sar</taxon>
        <taxon>Alveolata</taxon>
        <taxon>Ciliophora</taxon>
        <taxon>Intramacronucleata</taxon>
        <taxon>Oligohymenophorea</taxon>
        <taxon>Peniculida</taxon>
        <taxon>Parameciidae</taxon>
        <taxon>Paramecium</taxon>
    </lineage>
</organism>
<comment type="caution">
    <text evidence="1">The sequence shown here is derived from an EMBL/GenBank/DDBJ whole genome shotgun (WGS) entry which is preliminary data.</text>
</comment>
<reference evidence="1" key="1">
    <citation type="submission" date="2021-01" db="EMBL/GenBank/DDBJ databases">
        <authorList>
            <consortium name="Genoscope - CEA"/>
            <person name="William W."/>
        </authorList>
    </citation>
    <scope>NUCLEOTIDE SEQUENCE</scope>
</reference>
<dbReference type="OMA" id="FFEENYW"/>
<dbReference type="AlphaFoldDB" id="A0A8S1N3H9"/>
<evidence type="ECO:0000313" key="1">
    <source>
        <dbReference type="EMBL" id="CAD8081604.1"/>
    </source>
</evidence>
<evidence type="ECO:0000313" key="2">
    <source>
        <dbReference type="Proteomes" id="UP000688137"/>
    </source>
</evidence>
<accession>A0A8S1N3H9</accession>
<dbReference type="Proteomes" id="UP000688137">
    <property type="component" value="Unassembled WGS sequence"/>
</dbReference>
<proteinExistence type="predicted"/>